<dbReference type="CDD" id="cd10035">
    <property type="entry name" value="UDG_like"/>
    <property type="match status" value="1"/>
</dbReference>
<dbReference type="Gene3D" id="3.40.470.10">
    <property type="entry name" value="Uracil-DNA glycosylase-like domain"/>
    <property type="match status" value="1"/>
</dbReference>
<reference evidence="2 3" key="1">
    <citation type="submission" date="2019-09" db="EMBL/GenBank/DDBJ databases">
        <title>Wenzhouxiangella sp. Genome sequencing and assembly.</title>
        <authorList>
            <person name="Zhang R."/>
        </authorList>
    </citation>
    <scope>NUCLEOTIDE SEQUENCE [LARGE SCALE GENOMIC DNA]</scope>
    <source>
        <strain evidence="2 3">W260</strain>
    </source>
</reference>
<dbReference type="Proteomes" id="UP000325372">
    <property type="component" value="Unassembled WGS sequence"/>
</dbReference>
<dbReference type="InterPro" id="IPR036895">
    <property type="entry name" value="Uracil-DNA_glycosylase-like_sf"/>
</dbReference>
<dbReference type="EMBL" id="VYXP01000013">
    <property type="protein sequence ID" value="KAA9129678.1"/>
    <property type="molecule type" value="Genomic_DNA"/>
</dbReference>
<comment type="caution">
    <text evidence="2">The sequence shown here is derived from an EMBL/GenBank/DDBJ whole genome shotgun (WGS) entry which is preliminary data.</text>
</comment>
<dbReference type="InterPro" id="IPR005122">
    <property type="entry name" value="Uracil-DNA_glycosylase-like"/>
</dbReference>
<feature type="domain" description="Uracil-DNA glycosylase-like" evidence="1">
    <location>
        <begin position="52"/>
        <end position="197"/>
    </location>
</feature>
<dbReference type="SMART" id="SM00986">
    <property type="entry name" value="UDG"/>
    <property type="match status" value="1"/>
</dbReference>
<name>A0A5N0T4E5_9GAMM</name>
<keyword evidence="3" id="KW-1185">Reference proteome</keyword>
<protein>
    <submittedName>
        <fullName evidence="2">Uracil-DNA glycosylase</fullName>
    </submittedName>
</protein>
<gene>
    <name evidence="2" type="ORF">F3N42_15045</name>
</gene>
<accession>A0A5N0T4E5</accession>
<organism evidence="2 3">
    <name type="scientific">Marinihelvus fidelis</name>
    <dbReference type="NCBI Taxonomy" id="2613842"/>
    <lineage>
        <taxon>Bacteria</taxon>
        <taxon>Pseudomonadati</taxon>
        <taxon>Pseudomonadota</taxon>
        <taxon>Gammaproteobacteria</taxon>
        <taxon>Chromatiales</taxon>
        <taxon>Wenzhouxiangellaceae</taxon>
        <taxon>Marinihelvus</taxon>
    </lineage>
</organism>
<evidence type="ECO:0000313" key="2">
    <source>
        <dbReference type="EMBL" id="KAA9129678.1"/>
    </source>
</evidence>
<dbReference type="SUPFAM" id="SSF52141">
    <property type="entry name" value="Uracil-DNA glycosylase-like"/>
    <property type="match status" value="1"/>
</dbReference>
<dbReference type="RefSeq" id="WP_150865598.1">
    <property type="nucleotide sequence ID" value="NZ_VYXP01000013.1"/>
</dbReference>
<proteinExistence type="predicted"/>
<evidence type="ECO:0000259" key="1">
    <source>
        <dbReference type="SMART" id="SM00986"/>
    </source>
</evidence>
<dbReference type="Pfam" id="PF03167">
    <property type="entry name" value="UDG"/>
    <property type="match status" value="1"/>
</dbReference>
<sequence>MFDDYPKLLGQPAALEARLRDVEQPHIAPLTKFVRELRKEAGPDASIPFFDPWDGGTEAEVLFLLEAPGPKARNSGFVSRNNPDETAKNLFELLNEAGIPRKSSVVWNIVPWYIGSGTKIRPAKLTDISAGMTSLDELIGLLPKLRCVALVGRKSQQAEYHLQERYPLLIIEQTPHPSPMFINRRPENRTVLLDRLCHIRKLLESRTNE</sequence>
<dbReference type="SMART" id="SM00987">
    <property type="entry name" value="UreE_C"/>
    <property type="match status" value="1"/>
</dbReference>
<dbReference type="AlphaFoldDB" id="A0A5N0T4E5"/>
<evidence type="ECO:0000313" key="3">
    <source>
        <dbReference type="Proteomes" id="UP000325372"/>
    </source>
</evidence>